<accession>A0AAD7N3C5</accession>
<evidence type="ECO:0000313" key="3">
    <source>
        <dbReference type="Proteomes" id="UP001215280"/>
    </source>
</evidence>
<sequence>MGSTPCATASTILPPPSSTTPALLCTRPRPTSKPSMPQFKKASTASRLPSPSSCSPRPKGSTRPQRSWRRSRGRSPSRPQSSSRRARTLPGCASTSRLLPCPPRPRFPPAPIPSAPATTTSSFEFAVGGKKRKGDELAAETNKRGKPNKAAFHHWVQFGPVNTDTKATGPAPGFFKKVLDGGGLGKLILPTHYIERSASDPAFLGVGFTGANEANMFMGAWSGANLDPALRGITARLAVAVGPSTSNYSFLTGN</sequence>
<name>A0AAD7N3C5_9AGAR</name>
<organism evidence="2 3">
    <name type="scientific">Mycena maculata</name>
    <dbReference type="NCBI Taxonomy" id="230809"/>
    <lineage>
        <taxon>Eukaryota</taxon>
        <taxon>Fungi</taxon>
        <taxon>Dikarya</taxon>
        <taxon>Basidiomycota</taxon>
        <taxon>Agaricomycotina</taxon>
        <taxon>Agaricomycetes</taxon>
        <taxon>Agaricomycetidae</taxon>
        <taxon>Agaricales</taxon>
        <taxon>Marasmiineae</taxon>
        <taxon>Mycenaceae</taxon>
        <taxon>Mycena</taxon>
    </lineage>
</organism>
<proteinExistence type="predicted"/>
<dbReference type="AlphaFoldDB" id="A0AAD7N3C5"/>
<reference evidence="2" key="1">
    <citation type="submission" date="2023-03" db="EMBL/GenBank/DDBJ databases">
        <title>Massive genome expansion in bonnet fungi (Mycena s.s.) driven by repeated elements and novel gene families across ecological guilds.</title>
        <authorList>
            <consortium name="Lawrence Berkeley National Laboratory"/>
            <person name="Harder C.B."/>
            <person name="Miyauchi S."/>
            <person name="Viragh M."/>
            <person name="Kuo A."/>
            <person name="Thoen E."/>
            <person name="Andreopoulos B."/>
            <person name="Lu D."/>
            <person name="Skrede I."/>
            <person name="Drula E."/>
            <person name="Henrissat B."/>
            <person name="Morin E."/>
            <person name="Kohler A."/>
            <person name="Barry K."/>
            <person name="LaButti K."/>
            <person name="Morin E."/>
            <person name="Salamov A."/>
            <person name="Lipzen A."/>
            <person name="Mereny Z."/>
            <person name="Hegedus B."/>
            <person name="Baldrian P."/>
            <person name="Stursova M."/>
            <person name="Weitz H."/>
            <person name="Taylor A."/>
            <person name="Grigoriev I.V."/>
            <person name="Nagy L.G."/>
            <person name="Martin F."/>
            <person name="Kauserud H."/>
        </authorList>
    </citation>
    <scope>NUCLEOTIDE SEQUENCE</scope>
    <source>
        <strain evidence="2">CBHHK188m</strain>
    </source>
</reference>
<feature type="region of interest" description="Disordered" evidence="1">
    <location>
        <begin position="1"/>
        <end position="119"/>
    </location>
</feature>
<feature type="compositionally biased region" description="Basic residues" evidence="1">
    <location>
        <begin position="66"/>
        <end position="75"/>
    </location>
</feature>
<protein>
    <submittedName>
        <fullName evidence="2">Uncharacterized protein</fullName>
    </submittedName>
</protein>
<gene>
    <name evidence="2" type="ORF">DFH07DRAFT_836056</name>
</gene>
<feature type="compositionally biased region" description="Low complexity" evidence="1">
    <location>
        <begin position="43"/>
        <end position="65"/>
    </location>
</feature>
<dbReference type="Proteomes" id="UP001215280">
    <property type="component" value="Unassembled WGS sequence"/>
</dbReference>
<keyword evidence="3" id="KW-1185">Reference proteome</keyword>
<comment type="caution">
    <text evidence="2">The sequence shown here is derived from an EMBL/GenBank/DDBJ whole genome shotgun (WGS) entry which is preliminary data.</text>
</comment>
<dbReference type="EMBL" id="JARJLG010000116">
    <property type="protein sequence ID" value="KAJ7742673.1"/>
    <property type="molecule type" value="Genomic_DNA"/>
</dbReference>
<evidence type="ECO:0000256" key="1">
    <source>
        <dbReference type="SAM" id="MobiDB-lite"/>
    </source>
</evidence>
<evidence type="ECO:0000313" key="2">
    <source>
        <dbReference type="EMBL" id="KAJ7742673.1"/>
    </source>
</evidence>
<feature type="compositionally biased region" description="Pro residues" evidence="1">
    <location>
        <begin position="100"/>
        <end position="114"/>
    </location>
</feature>